<name>A0AAV1N333_SCOSC</name>
<feature type="coiled-coil region" evidence="1">
    <location>
        <begin position="104"/>
        <end position="131"/>
    </location>
</feature>
<protein>
    <submittedName>
        <fullName evidence="3">Uncharacterized protein</fullName>
    </submittedName>
</protein>
<evidence type="ECO:0000313" key="3">
    <source>
        <dbReference type="EMBL" id="CAK6953339.1"/>
    </source>
</evidence>
<keyword evidence="1" id="KW-0175">Coiled coil</keyword>
<comment type="caution">
    <text evidence="3">The sequence shown here is derived from an EMBL/GenBank/DDBJ whole genome shotgun (WGS) entry which is preliminary data.</text>
</comment>
<proteinExistence type="predicted"/>
<dbReference type="EMBL" id="CAWUFR010000013">
    <property type="protein sequence ID" value="CAK6953339.1"/>
    <property type="molecule type" value="Genomic_DNA"/>
</dbReference>
<reference evidence="3 4" key="1">
    <citation type="submission" date="2024-01" db="EMBL/GenBank/DDBJ databases">
        <authorList>
            <person name="Alioto T."/>
            <person name="Alioto T."/>
            <person name="Gomez Garrido J."/>
        </authorList>
    </citation>
    <scope>NUCLEOTIDE SEQUENCE [LARGE SCALE GENOMIC DNA]</scope>
</reference>
<sequence length="180" mass="20780">MSGNLYAEPGIITKGHHDQHNKEENMMDIYVSAESLRVYDNPWMEGMTPNTPEPAEVQHPVVSRKSGKRSHIRTNLAFLGMLCLLLLTVIIYLGVQMGKDTRERNKLQAINTELKRKSHQLEINNTLLTKERDVLWRNFCEKKKPKKYHRTGAAACHTVYIKQIKKSHKIKMRLVGCVKC</sequence>
<dbReference type="AlphaFoldDB" id="A0AAV1N333"/>
<evidence type="ECO:0000256" key="2">
    <source>
        <dbReference type="SAM" id="Phobius"/>
    </source>
</evidence>
<feature type="transmembrane region" description="Helical" evidence="2">
    <location>
        <begin position="76"/>
        <end position="95"/>
    </location>
</feature>
<evidence type="ECO:0000313" key="4">
    <source>
        <dbReference type="Proteomes" id="UP001314229"/>
    </source>
</evidence>
<gene>
    <name evidence="3" type="ORF">FSCOSCO3_A014902</name>
</gene>
<keyword evidence="2" id="KW-1133">Transmembrane helix</keyword>
<dbReference type="Proteomes" id="UP001314229">
    <property type="component" value="Unassembled WGS sequence"/>
</dbReference>
<keyword evidence="4" id="KW-1185">Reference proteome</keyword>
<accession>A0AAV1N333</accession>
<organism evidence="3 4">
    <name type="scientific">Scomber scombrus</name>
    <name type="common">Atlantic mackerel</name>
    <name type="synonym">Scomber vernalis</name>
    <dbReference type="NCBI Taxonomy" id="13677"/>
    <lineage>
        <taxon>Eukaryota</taxon>
        <taxon>Metazoa</taxon>
        <taxon>Chordata</taxon>
        <taxon>Craniata</taxon>
        <taxon>Vertebrata</taxon>
        <taxon>Euteleostomi</taxon>
        <taxon>Actinopterygii</taxon>
        <taxon>Neopterygii</taxon>
        <taxon>Teleostei</taxon>
        <taxon>Neoteleostei</taxon>
        <taxon>Acanthomorphata</taxon>
        <taxon>Pelagiaria</taxon>
        <taxon>Scombriformes</taxon>
        <taxon>Scombridae</taxon>
        <taxon>Scomber</taxon>
    </lineage>
</organism>
<evidence type="ECO:0000256" key="1">
    <source>
        <dbReference type="SAM" id="Coils"/>
    </source>
</evidence>
<keyword evidence="2" id="KW-0472">Membrane</keyword>
<keyword evidence="2" id="KW-0812">Transmembrane</keyword>